<evidence type="ECO:0000313" key="2">
    <source>
        <dbReference type="EMBL" id="UOE20247.1"/>
    </source>
</evidence>
<sequence>MLVGAWLLSCWLLHRLDGGGGFRRALVLATCALVLPVGYIPVSEWLSLPYGPPGWDLWTVAFSGMLAGVAGVVLRGRRVSPEAAAMAAALLVLAAGAAAGQEMVWVGVDLQFL</sequence>
<dbReference type="Proteomes" id="UP000265719">
    <property type="component" value="Chromosome"/>
</dbReference>
<name>A0AA97LXU3_9ACTN</name>
<feature type="transmembrane region" description="Helical" evidence="1">
    <location>
        <begin position="55"/>
        <end position="74"/>
    </location>
</feature>
<organism evidence="2 3">
    <name type="scientific">Thermobifida halotolerans</name>
    <dbReference type="NCBI Taxonomy" id="483545"/>
    <lineage>
        <taxon>Bacteria</taxon>
        <taxon>Bacillati</taxon>
        <taxon>Actinomycetota</taxon>
        <taxon>Actinomycetes</taxon>
        <taxon>Streptosporangiales</taxon>
        <taxon>Nocardiopsidaceae</taxon>
        <taxon>Thermobifida</taxon>
    </lineage>
</organism>
<dbReference type="AlphaFoldDB" id="A0AA97LXU3"/>
<dbReference type="KEGG" id="thao:NI17_003100"/>
<feature type="transmembrane region" description="Helical" evidence="1">
    <location>
        <begin position="86"/>
        <end position="108"/>
    </location>
</feature>
<keyword evidence="1" id="KW-0472">Membrane</keyword>
<dbReference type="EMBL" id="CP063196">
    <property type="protein sequence ID" value="UOE20247.1"/>
    <property type="molecule type" value="Genomic_DNA"/>
</dbReference>
<gene>
    <name evidence="2" type="ORF">NI17_003100</name>
</gene>
<reference evidence="2" key="1">
    <citation type="submission" date="2020-10" db="EMBL/GenBank/DDBJ databases">
        <title>De novo genome project of the cellulose decomposer Thermobifida halotolerans type strain.</title>
        <authorList>
            <person name="Nagy I."/>
            <person name="Horvath B."/>
            <person name="Kukolya J."/>
            <person name="Nagy I."/>
            <person name="Orsini M."/>
        </authorList>
    </citation>
    <scope>NUCLEOTIDE SEQUENCE</scope>
    <source>
        <strain evidence="2">DSM 44931</strain>
    </source>
</reference>
<keyword evidence="1" id="KW-1133">Transmembrane helix</keyword>
<accession>A0AA97LXU3</accession>
<proteinExistence type="predicted"/>
<keyword evidence="3" id="KW-1185">Reference proteome</keyword>
<keyword evidence="1" id="KW-0812">Transmembrane</keyword>
<evidence type="ECO:0000256" key="1">
    <source>
        <dbReference type="SAM" id="Phobius"/>
    </source>
</evidence>
<dbReference type="RefSeq" id="WP_199859975.1">
    <property type="nucleotide sequence ID" value="NZ_CP063196.1"/>
</dbReference>
<protein>
    <submittedName>
        <fullName evidence="2">Uncharacterized protein</fullName>
    </submittedName>
</protein>
<evidence type="ECO:0000313" key="3">
    <source>
        <dbReference type="Proteomes" id="UP000265719"/>
    </source>
</evidence>